<feature type="compositionally biased region" description="Low complexity" evidence="1">
    <location>
        <begin position="8"/>
        <end position="20"/>
    </location>
</feature>
<feature type="region of interest" description="Disordered" evidence="1">
    <location>
        <begin position="310"/>
        <end position="461"/>
    </location>
</feature>
<feature type="compositionally biased region" description="Pro residues" evidence="1">
    <location>
        <begin position="387"/>
        <end position="403"/>
    </location>
</feature>
<protein>
    <submittedName>
        <fullName evidence="2">Uncharacterized protein</fullName>
    </submittedName>
</protein>
<gene>
    <name evidence="2" type="ORF">C8A05DRAFT_18075</name>
</gene>
<keyword evidence="3" id="KW-1185">Reference proteome</keyword>
<feature type="compositionally biased region" description="Pro residues" evidence="1">
    <location>
        <begin position="410"/>
        <end position="430"/>
    </location>
</feature>
<comment type="caution">
    <text evidence="2">The sequence shown here is derived from an EMBL/GenBank/DDBJ whole genome shotgun (WGS) entry which is preliminary data.</text>
</comment>
<dbReference type="EMBL" id="MU855777">
    <property type="protein sequence ID" value="KAK3899502.1"/>
    <property type="molecule type" value="Genomic_DNA"/>
</dbReference>
<name>A0AAN6MG05_9PEZI</name>
<feature type="compositionally biased region" description="Polar residues" evidence="1">
    <location>
        <begin position="446"/>
        <end position="461"/>
    </location>
</feature>
<feature type="compositionally biased region" description="Polar residues" evidence="1">
    <location>
        <begin position="350"/>
        <end position="365"/>
    </location>
</feature>
<dbReference type="AlphaFoldDB" id="A0AAN6MG05"/>
<feature type="region of interest" description="Disordered" evidence="1">
    <location>
        <begin position="1"/>
        <end position="21"/>
    </location>
</feature>
<accession>A0AAN6MG05</accession>
<evidence type="ECO:0000256" key="1">
    <source>
        <dbReference type="SAM" id="MobiDB-lite"/>
    </source>
</evidence>
<reference evidence="2" key="2">
    <citation type="submission" date="2023-05" db="EMBL/GenBank/DDBJ databases">
        <authorList>
            <consortium name="Lawrence Berkeley National Laboratory"/>
            <person name="Steindorff A."/>
            <person name="Hensen N."/>
            <person name="Bonometti L."/>
            <person name="Westerberg I."/>
            <person name="Brannstrom I.O."/>
            <person name="Guillou S."/>
            <person name="Cros-Aarteil S."/>
            <person name="Calhoun S."/>
            <person name="Haridas S."/>
            <person name="Kuo A."/>
            <person name="Mondo S."/>
            <person name="Pangilinan J."/>
            <person name="Riley R."/>
            <person name="Labutti K."/>
            <person name="Andreopoulos B."/>
            <person name="Lipzen A."/>
            <person name="Chen C."/>
            <person name="Yanf M."/>
            <person name="Daum C."/>
            <person name="Ng V."/>
            <person name="Clum A."/>
            <person name="Ohm R."/>
            <person name="Martin F."/>
            <person name="Silar P."/>
            <person name="Natvig D."/>
            <person name="Lalanne C."/>
            <person name="Gautier V."/>
            <person name="Ament-Velasquez S.L."/>
            <person name="Kruys A."/>
            <person name="Hutchinson M.I."/>
            <person name="Powell A.J."/>
            <person name="Barry K."/>
            <person name="Miller A.N."/>
            <person name="Grigoriev I.V."/>
            <person name="Debuchy R."/>
            <person name="Gladieux P."/>
            <person name="Thoren M.H."/>
            <person name="Johannesson H."/>
        </authorList>
    </citation>
    <scope>NUCLEOTIDE SEQUENCE</scope>
    <source>
        <strain evidence="2">CBS 103.79</strain>
    </source>
</reference>
<reference evidence="2" key="1">
    <citation type="journal article" date="2023" name="Mol. Phylogenet. Evol.">
        <title>Genome-scale phylogeny and comparative genomics of the fungal order Sordariales.</title>
        <authorList>
            <person name="Hensen N."/>
            <person name="Bonometti L."/>
            <person name="Westerberg I."/>
            <person name="Brannstrom I.O."/>
            <person name="Guillou S."/>
            <person name="Cros-Aarteil S."/>
            <person name="Calhoun S."/>
            <person name="Haridas S."/>
            <person name="Kuo A."/>
            <person name="Mondo S."/>
            <person name="Pangilinan J."/>
            <person name="Riley R."/>
            <person name="LaButti K."/>
            <person name="Andreopoulos B."/>
            <person name="Lipzen A."/>
            <person name="Chen C."/>
            <person name="Yan M."/>
            <person name="Daum C."/>
            <person name="Ng V."/>
            <person name="Clum A."/>
            <person name="Steindorff A."/>
            <person name="Ohm R.A."/>
            <person name="Martin F."/>
            <person name="Silar P."/>
            <person name="Natvig D.O."/>
            <person name="Lalanne C."/>
            <person name="Gautier V."/>
            <person name="Ament-Velasquez S.L."/>
            <person name="Kruys A."/>
            <person name="Hutchinson M.I."/>
            <person name="Powell A.J."/>
            <person name="Barry K."/>
            <person name="Miller A.N."/>
            <person name="Grigoriev I.V."/>
            <person name="Debuchy R."/>
            <person name="Gladieux P."/>
            <person name="Hiltunen Thoren M."/>
            <person name="Johannesson H."/>
        </authorList>
    </citation>
    <scope>NUCLEOTIDE SEQUENCE</scope>
    <source>
        <strain evidence="2">CBS 103.79</strain>
    </source>
</reference>
<sequence length="461" mass="50339">MAVPIPCASTSASASSSTTSLTQKLLDLGRLRSMSHEKLLREKEKEFEIVHQPDRAARIVSPVEAPSEEECGDDIAGWRRVRGDERRGGMQRPGEGTSVLTRLDSQDGLAGAEMGGDEERDVWQHRHAASLESGQDARRRVQGTKTASLGFQYGGIEMGYGAEASPTPAPLFANSLRVRPPARPRRSASPAIAGIAGDNGLGRLRYTGGRHAHEDEEQYADTQLVRTNLFRRGVCPFCLKFFGPDPLPLACPFQDCKRDLTVCLDYPNRREVEKAPPRLVERSFLDIRPRAKDNGERGVGLGLTLRQPVPSLTVKAPTPIDDLRPSARAARRHAPSPSLFPAPLQRHKSPSPSTTIRTIWPSSQGFYDAARLDQPPTPVRQKYMNKPLPPPPAPATPPPPPPARSERRPPPPPTPPTPSSPQQDIPPTPPTATSLSDSIAARHRQLYNQPHTPSHITTSPA</sequence>
<evidence type="ECO:0000313" key="2">
    <source>
        <dbReference type="EMBL" id="KAK3899502.1"/>
    </source>
</evidence>
<proteinExistence type="predicted"/>
<dbReference type="Proteomes" id="UP001303889">
    <property type="component" value="Unassembled WGS sequence"/>
</dbReference>
<organism evidence="2 3">
    <name type="scientific">Staphylotrichum tortipilum</name>
    <dbReference type="NCBI Taxonomy" id="2831512"/>
    <lineage>
        <taxon>Eukaryota</taxon>
        <taxon>Fungi</taxon>
        <taxon>Dikarya</taxon>
        <taxon>Ascomycota</taxon>
        <taxon>Pezizomycotina</taxon>
        <taxon>Sordariomycetes</taxon>
        <taxon>Sordariomycetidae</taxon>
        <taxon>Sordariales</taxon>
        <taxon>Chaetomiaceae</taxon>
        <taxon>Staphylotrichum</taxon>
    </lineage>
</organism>
<feature type="non-terminal residue" evidence="2">
    <location>
        <position position="461"/>
    </location>
</feature>
<evidence type="ECO:0000313" key="3">
    <source>
        <dbReference type="Proteomes" id="UP001303889"/>
    </source>
</evidence>